<protein>
    <submittedName>
        <fullName evidence="1">Uncharacterized protein</fullName>
    </submittedName>
</protein>
<organism evidence="1 2">
    <name type="scientific">Demequina sediminis</name>
    <dbReference type="NCBI Taxonomy" id="1930058"/>
    <lineage>
        <taxon>Bacteria</taxon>
        <taxon>Bacillati</taxon>
        <taxon>Actinomycetota</taxon>
        <taxon>Actinomycetes</taxon>
        <taxon>Micrococcales</taxon>
        <taxon>Demequinaceae</taxon>
        <taxon>Demequina</taxon>
    </lineage>
</organism>
<reference evidence="1 2" key="1">
    <citation type="submission" date="2024-02" db="EMBL/GenBank/DDBJ databases">
        <title>Lysinimicrobium sediminis NBRC 112286.</title>
        <authorList>
            <person name="Ichikawa N."/>
            <person name="Katano-Makiyama Y."/>
            <person name="Hidaka K."/>
        </authorList>
    </citation>
    <scope>NUCLEOTIDE SEQUENCE [LARGE SCALE GENOMIC DNA]</scope>
    <source>
        <strain evidence="1 2">NBRC 112286</strain>
    </source>
</reference>
<keyword evidence="2" id="KW-1185">Reference proteome</keyword>
<dbReference type="Pfam" id="PF09981">
    <property type="entry name" value="DUF2218"/>
    <property type="match status" value="1"/>
</dbReference>
<sequence>MTLATTGRFPTDRPERYLKQLASHLGRKLEVDSEGDAAVIRLGEASARLTPVPGSGAAERQGE</sequence>
<evidence type="ECO:0000313" key="2">
    <source>
        <dbReference type="Proteomes" id="UP001426770"/>
    </source>
</evidence>
<evidence type="ECO:0000313" key="1">
    <source>
        <dbReference type="EMBL" id="GAA5519489.1"/>
    </source>
</evidence>
<dbReference type="EMBL" id="BAABRR010000010">
    <property type="protein sequence ID" value="GAA5519489.1"/>
    <property type="molecule type" value="Genomic_DNA"/>
</dbReference>
<dbReference type="InterPro" id="IPR014543">
    <property type="entry name" value="UCP028291"/>
</dbReference>
<gene>
    <name evidence="1" type="ORF">Lsed01_01939</name>
</gene>
<dbReference type="RefSeq" id="WP_286214217.1">
    <property type="nucleotide sequence ID" value="NZ_AP027736.1"/>
</dbReference>
<comment type="caution">
    <text evidence="1">The sequence shown here is derived from an EMBL/GenBank/DDBJ whole genome shotgun (WGS) entry which is preliminary data.</text>
</comment>
<proteinExistence type="predicted"/>
<dbReference type="Gene3D" id="3.30.310.50">
    <property type="entry name" value="Alpha-D-phosphohexomutase, C-terminal domain"/>
    <property type="match status" value="1"/>
</dbReference>
<name>A0ABP9WI30_9MICO</name>
<accession>A0ABP9WI30</accession>
<dbReference type="Proteomes" id="UP001426770">
    <property type="component" value="Unassembled WGS sequence"/>
</dbReference>